<dbReference type="PANTHER" id="PTHR22648">
    <property type="entry name" value="TRANSCRIPTION TERMINATION FACTOR NUSA"/>
    <property type="match status" value="1"/>
</dbReference>
<keyword evidence="1" id="KW-0806">Transcription termination</keyword>
<dbReference type="Gene3D" id="1.10.150.20">
    <property type="entry name" value="5' to 3' exonuclease, C-terminal subdomain"/>
    <property type="match status" value="1"/>
</dbReference>
<feature type="domain" description="Putative zinc-ribbon" evidence="8">
    <location>
        <begin position="176"/>
        <end position="200"/>
    </location>
</feature>
<evidence type="ECO:0000256" key="3">
    <source>
        <dbReference type="ARBA" id="ARBA00022814"/>
    </source>
</evidence>
<gene>
    <name evidence="10" type="ORF">LCGC14_2682260</name>
</gene>
<keyword evidence="2" id="KW-0963">Cytoplasm</keyword>
<dbReference type="GO" id="GO:0031564">
    <property type="term" value="P:transcription antitermination"/>
    <property type="evidence" value="ECO:0007669"/>
    <property type="project" value="UniProtKB-KW"/>
</dbReference>
<keyword evidence="7" id="KW-0175">Coiled coil</keyword>
<dbReference type="InterPro" id="IPR015946">
    <property type="entry name" value="KH_dom-like_a/b"/>
</dbReference>
<protein>
    <submittedName>
        <fullName evidence="10">Uncharacterized protein</fullName>
    </submittedName>
</protein>
<dbReference type="GO" id="GO:0005829">
    <property type="term" value="C:cytosol"/>
    <property type="evidence" value="ECO:0007669"/>
    <property type="project" value="TreeGrafter"/>
</dbReference>
<evidence type="ECO:0000259" key="9">
    <source>
        <dbReference type="Pfam" id="PF26594"/>
    </source>
</evidence>
<evidence type="ECO:0000259" key="8">
    <source>
        <dbReference type="Pfam" id="PF13248"/>
    </source>
</evidence>
<dbReference type="AlphaFoldDB" id="A0A0F9BVT5"/>
<dbReference type="PANTHER" id="PTHR22648:SF0">
    <property type="entry name" value="TRANSCRIPTION TERMINATION_ANTITERMINATION PROTEIN NUSA"/>
    <property type="match status" value="1"/>
</dbReference>
<dbReference type="CDD" id="cd22529">
    <property type="entry name" value="KH-II_NusA_rpt2"/>
    <property type="match status" value="1"/>
</dbReference>
<evidence type="ECO:0000313" key="10">
    <source>
        <dbReference type="EMBL" id="KKK94499.1"/>
    </source>
</evidence>
<dbReference type="SUPFAM" id="SSF47794">
    <property type="entry name" value="Rad51 N-terminal domain-like"/>
    <property type="match status" value="1"/>
</dbReference>
<evidence type="ECO:0000256" key="5">
    <source>
        <dbReference type="ARBA" id="ARBA00023015"/>
    </source>
</evidence>
<evidence type="ECO:0000256" key="2">
    <source>
        <dbReference type="ARBA" id="ARBA00022490"/>
    </source>
</evidence>
<comment type="caution">
    <text evidence="10">The sequence shown here is derived from an EMBL/GenBank/DDBJ whole genome shotgun (WGS) entry which is preliminary data.</text>
</comment>
<sequence length="209" mass="23362">KKYIANAMNPVKIIRILINDEENQEALVVVTESQLAIAIGRQGQNIRLVSKLSGWKLDVITEADFEKSEYSEYARKAADELFGTGEEDADTEVTSLEDIPDIEEGTLTVLKSAGLINIEDIIGKSAQELEEIEGMDTQMAEKLMKILSENVEVVEEEVIKTEEAKVHTEEHEDIEYYECPNCGAHITEDMKICSSCGVELEFKDEDNDG</sequence>
<dbReference type="InterPro" id="IPR030842">
    <property type="entry name" value="TF_NusA_bacterial"/>
</dbReference>
<keyword evidence="3" id="KW-0889">Transcription antitermination</keyword>
<dbReference type="EMBL" id="LAZR01047313">
    <property type="protein sequence ID" value="KKK94499.1"/>
    <property type="molecule type" value="Genomic_DNA"/>
</dbReference>
<name>A0A0F9BVT5_9ZZZZ</name>
<evidence type="ECO:0000256" key="7">
    <source>
        <dbReference type="SAM" id="Coils"/>
    </source>
</evidence>
<accession>A0A0F9BVT5</accession>
<dbReference type="InterPro" id="IPR058582">
    <property type="entry name" value="KH_NusA_2nd"/>
</dbReference>
<dbReference type="Pfam" id="PF26594">
    <property type="entry name" value="KH_NusA_2nd"/>
    <property type="match status" value="1"/>
</dbReference>
<feature type="non-terminal residue" evidence="10">
    <location>
        <position position="1"/>
    </location>
</feature>
<keyword evidence="5" id="KW-0805">Transcription regulation</keyword>
<dbReference type="InterPro" id="IPR009019">
    <property type="entry name" value="KH_sf_prok-type"/>
</dbReference>
<evidence type="ECO:0000256" key="6">
    <source>
        <dbReference type="ARBA" id="ARBA00023163"/>
    </source>
</evidence>
<evidence type="ECO:0000256" key="1">
    <source>
        <dbReference type="ARBA" id="ARBA00022472"/>
    </source>
</evidence>
<dbReference type="GO" id="GO:0000166">
    <property type="term" value="F:nucleotide binding"/>
    <property type="evidence" value="ECO:0007669"/>
    <property type="project" value="InterPro"/>
</dbReference>
<dbReference type="GO" id="GO:0006353">
    <property type="term" value="P:DNA-templated transcription termination"/>
    <property type="evidence" value="ECO:0007669"/>
    <property type="project" value="UniProtKB-KW"/>
</dbReference>
<proteinExistence type="predicted"/>
<feature type="coiled-coil region" evidence="7">
    <location>
        <begin position="137"/>
        <end position="164"/>
    </location>
</feature>
<keyword evidence="6" id="KW-0804">Transcription</keyword>
<feature type="domain" description="NusA-like second KH" evidence="9">
    <location>
        <begin position="2"/>
        <end position="67"/>
    </location>
</feature>
<dbReference type="Pfam" id="PF13248">
    <property type="entry name" value="Zn_ribbon_3"/>
    <property type="match status" value="1"/>
</dbReference>
<reference evidence="10" key="1">
    <citation type="journal article" date="2015" name="Nature">
        <title>Complex archaea that bridge the gap between prokaryotes and eukaryotes.</title>
        <authorList>
            <person name="Spang A."/>
            <person name="Saw J.H."/>
            <person name="Jorgensen S.L."/>
            <person name="Zaremba-Niedzwiedzka K."/>
            <person name="Martijn J."/>
            <person name="Lind A.E."/>
            <person name="van Eijk R."/>
            <person name="Schleper C."/>
            <person name="Guy L."/>
            <person name="Ettema T.J."/>
        </authorList>
    </citation>
    <scope>NUCLEOTIDE SEQUENCE</scope>
</reference>
<dbReference type="Gene3D" id="3.30.300.20">
    <property type="match status" value="1"/>
</dbReference>
<dbReference type="SUPFAM" id="SSF54814">
    <property type="entry name" value="Prokaryotic type KH domain (KH-domain type II)"/>
    <property type="match status" value="1"/>
</dbReference>
<dbReference type="PROSITE" id="PS50084">
    <property type="entry name" value="KH_TYPE_1"/>
    <property type="match status" value="1"/>
</dbReference>
<evidence type="ECO:0000256" key="4">
    <source>
        <dbReference type="ARBA" id="ARBA00022884"/>
    </source>
</evidence>
<organism evidence="10">
    <name type="scientific">marine sediment metagenome</name>
    <dbReference type="NCBI Taxonomy" id="412755"/>
    <lineage>
        <taxon>unclassified sequences</taxon>
        <taxon>metagenomes</taxon>
        <taxon>ecological metagenomes</taxon>
    </lineage>
</organism>
<dbReference type="FunFam" id="3.30.300.20:FF:000005">
    <property type="entry name" value="Transcription termination/antitermination protein NusA"/>
    <property type="match status" value="1"/>
</dbReference>
<dbReference type="InterPro" id="IPR010995">
    <property type="entry name" value="DNA_repair_Rad51/TF_NusA_a-hlx"/>
</dbReference>
<keyword evidence="4" id="KW-0694">RNA-binding</keyword>
<dbReference type="InterPro" id="IPR059113">
    <property type="entry name" value="Znf_ribbon"/>
</dbReference>
<dbReference type="GO" id="GO:0003723">
    <property type="term" value="F:RNA binding"/>
    <property type="evidence" value="ECO:0007669"/>
    <property type="project" value="UniProtKB-KW"/>
</dbReference>